<name>A0A1A6C4W0_9GAMM</name>
<evidence type="ECO:0000259" key="1">
    <source>
        <dbReference type="Pfam" id="PF00857"/>
    </source>
</evidence>
<dbReference type="RefSeq" id="WP_052064714.1">
    <property type="nucleotide sequence ID" value="NZ_JQSG02000003.1"/>
</dbReference>
<organism evidence="2 3">
    <name type="scientific">Acidihalobacter prosperus</name>
    <dbReference type="NCBI Taxonomy" id="160660"/>
    <lineage>
        <taxon>Bacteria</taxon>
        <taxon>Pseudomonadati</taxon>
        <taxon>Pseudomonadota</taxon>
        <taxon>Gammaproteobacteria</taxon>
        <taxon>Chromatiales</taxon>
        <taxon>Ectothiorhodospiraceae</taxon>
        <taxon>Acidihalobacter</taxon>
    </lineage>
</organism>
<accession>A0A1A6C4W0</accession>
<dbReference type="AlphaFoldDB" id="A0A1A6C4W0"/>
<dbReference type="Proteomes" id="UP000029273">
    <property type="component" value="Unassembled WGS sequence"/>
</dbReference>
<keyword evidence="3" id="KW-1185">Reference proteome</keyword>
<dbReference type="EMBL" id="JQSG02000003">
    <property type="protein sequence ID" value="OBS09606.1"/>
    <property type="molecule type" value="Genomic_DNA"/>
</dbReference>
<dbReference type="Pfam" id="PF00857">
    <property type="entry name" value="Isochorismatase"/>
    <property type="match status" value="1"/>
</dbReference>
<evidence type="ECO:0000313" key="2">
    <source>
        <dbReference type="EMBL" id="OBS09606.1"/>
    </source>
</evidence>
<evidence type="ECO:0000313" key="3">
    <source>
        <dbReference type="Proteomes" id="UP000029273"/>
    </source>
</evidence>
<feature type="domain" description="Isochorismatase-like" evidence="1">
    <location>
        <begin position="15"/>
        <end position="165"/>
    </location>
</feature>
<dbReference type="SUPFAM" id="SSF52499">
    <property type="entry name" value="Isochorismatase-like hydrolases"/>
    <property type="match status" value="1"/>
</dbReference>
<dbReference type="InterPro" id="IPR036380">
    <property type="entry name" value="Isochorismatase-like_sf"/>
</dbReference>
<dbReference type="InterPro" id="IPR050993">
    <property type="entry name" value="Isochorismatase_domain"/>
</dbReference>
<gene>
    <name evidence="2" type="ORF">Thpro_021934</name>
</gene>
<dbReference type="PANTHER" id="PTHR14119:SF3">
    <property type="entry name" value="ISOCHORISMATASE DOMAIN-CONTAINING PROTEIN 2"/>
    <property type="match status" value="1"/>
</dbReference>
<reference evidence="2 3" key="1">
    <citation type="journal article" date="2014" name="Genome Announc.">
        <title>Draft Genome Sequence of the Iron-Oxidizing, Acidophilic, and Halotolerant 'Thiobacillus prosperus' Type Strain DSM 5130.</title>
        <authorList>
            <person name="Ossandon F.J."/>
            <person name="Cardenas J.P."/>
            <person name="Corbett M."/>
            <person name="Quatrini R."/>
            <person name="Holmes D.S."/>
            <person name="Watkin E."/>
        </authorList>
    </citation>
    <scope>NUCLEOTIDE SEQUENCE [LARGE SCALE GENOMIC DNA]</scope>
    <source>
        <strain evidence="2 3">DSM 5130</strain>
    </source>
</reference>
<dbReference type="Gene3D" id="3.40.50.850">
    <property type="entry name" value="Isochorismatase-like"/>
    <property type="match status" value="1"/>
</dbReference>
<dbReference type="InterPro" id="IPR000868">
    <property type="entry name" value="Isochorismatase-like_dom"/>
</dbReference>
<sequence>MTETTPLCRAGNSRLLLIDLQTRLLGAMPEGDRARVLRNTGILLEAATLLEIPALLSEQYPRGLGTTDASLSERLPARTPVVEKTRFSCCGVPDYWWQLQTEDRRQAVIAGIEAHVCVLQTALELAELGRQVFVVEDAVCSRDPANAANALARLRQAGVVVTNTESVVFEWLGDAAHPQFKAVSALIR</sequence>
<proteinExistence type="predicted"/>
<comment type="caution">
    <text evidence="2">The sequence shown here is derived from an EMBL/GenBank/DDBJ whole genome shotgun (WGS) entry which is preliminary data.</text>
</comment>
<protein>
    <submittedName>
        <fullName evidence="2">Isochorismatase</fullName>
    </submittedName>
</protein>
<dbReference type="PANTHER" id="PTHR14119">
    <property type="entry name" value="HYDROLASE"/>
    <property type="match status" value="1"/>
</dbReference>
<dbReference type="OrthoDB" id="9796958at2"/>